<accession>A0A521D0S4</accession>
<dbReference type="Proteomes" id="UP000319267">
    <property type="component" value="Unassembled WGS sequence"/>
</dbReference>
<gene>
    <name evidence="1" type="ORF">SAMN06265220_102880</name>
</gene>
<reference evidence="1 2" key="1">
    <citation type="submission" date="2017-05" db="EMBL/GenBank/DDBJ databases">
        <authorList>
            <person name="Varghese N."/>
            <person name="Submissions S."/>
        </authorList>
    </citation>
    <scope>NUCLEOTIDE SEQUENCE [LARGE SCALE GENOMIC DNA]</scope>
    <source>
        <strain evidence="1 2">DSM 29982</strain>
    </source>
</reference>
<keyword evidence="2" id="KW-1185">Reference proteome</keyword>
<name>A0A521D0S4_9FLAO</name>
<sequence length="67" mass="7679">MFFLKIDLNSFLMRLPSSNFAERIDFEVLEMLVFKTPVYCQQARNVGNEIQALILASSAWGAFPDFS</sequence>
<organism evidence="1 2">
    <name type="scientific">Flavobacterium nitrogenifigens</name>
    <dbReference type="NCBI Taxonomy" id="1617283"/>
    <lineage>
        <taxon>Bacteria</taxon>
        <taxon>Pseudomonadati</taxon>
        <taxon>Bacteroidota</taxon>
        <taxon>Flavobacteriia</taxon>
        <taxon>Flavobacteriales</taxon>
        <taxon>Flavobacteriaceae</taxon>
        <taxon>Flavobacterium</taxon>
    </lineage>
</organism>
<dbReference type="EMBL" id="FXTQ01000002">
    <property type="protein sequence ID" value="SMO65262.1"/>
    <property type="molecule type" value="Genomic_DNA"/>
</dbReference>
<dbReference type="AlphaFoldDB" id="A0A521D0S4"/>
<evidence type="ECO:0000313" key="2">
    <source>
        <dbReference type="Proteomes" id="UP000319267"/>
    </source>
</evidence>
<evidence type="ECO:0000313" key="1">
    <source>
        <dbReference type="EMBL" id="SMO65262.1"/>
    </source>
</evidence>
<proteinExistence type="predicted"/>
<protein>
    <submittedName>
        <fullName evidence="1">Uncharacterized protein</fullName>
    </submittedName>
</protein>